<proteinExistence type="predicted"/>
<evidence type="ECO:0000313" key="2">
    <source>
        <dbReference type="Proteomes" id="UP000001568"/>
    </source>
</evidence>
<dbReference type="GeneID" id="4999830"/>
<name>A4RRV2_OSTLU</name>
<dbReference type="HOGENOM" id="CLU_058904_0_0_1"/>
<protein>
    <submittedName>
        <fullName evidence="1">Uncharacterized protein</fullName>
    </submittedName>
</protein>
<dbReference type="AlphaFoldDB" id="A4RRV2"/>
<dbReference type="Proteomes" id="UP000001568">
    <property type="component" value="Chromosome 1"/>
</dbReference>
<dbReference type="EMBL" id="CP000581">
    <property type="protein sequence ID" value="ABO93924.1"/>
    <property type="molecule type" value="Genomic_DNA"/>
</dbReference>
<dbReference type="OrthoDB" id="498740at2759"/>
<dbReference type="RefSeq" id="XP_001415632.1">
    <property type="nucleotide sequence ID" value="XM_001415595.1"/>
</dbReference>
<accession>A4RRV2</accession>
<dbReference type="Gramene" id="ABO93924">
    <property type="protein sequence ID" value="ABO93924"/>
    <property type="gene ID" value="OSTLU_29146"/>
</dbReference>
<organism evidence="1 2">
    <name type="scientific">Ostreococcus lucimarinus (strain CCE9901)</name>
    <dbReference type="NCBI Taxonomy" id="436017"/>
    <lineage>
        <taxon>Eukaryota</taxon>
        <taxon>Viridiplantae</taxon>
        <taxon>Chlorophyta</taxon>
        <taxon>Mamiellophyceae</taxon>
        <taxon>Mamiellales</taxon>
        <taxon>Bathycoccaceae</taxon>
        <taxon>Ostreococcus</taxon>
    </lineage>
</organism>
<dbReference type="KEGG" id="olu:OSTLU_29146"/>
<reference evidence="1 2" key="1">
    <citation type="journal article" date="2007" name="Proc. Natl. Acad. Sci. U.S.A.">
        <title>The tiny eukaryote Ostreococcus provides genomic insights into the paradox of plankton speciation.</title>
        <authorList>
            <person name="Palenik B."/>
            <person name="Grimwood J."/>
            <person name="Aerts A."/>
            <person name="Rouze P."/>
            <person name="Salamov A."/>
            <person name="Putnam N."/>
            <person name="Dupont C."/>
            <person name="Jorgensen R."/>
            <person name="Derelle E."/>
            <person name="Rombauts S."/>
            <person name="Zhou K."/>
            <person name="Otillar R."/>
            <person name="Merchant S.S."/>
            <person name="Podell S."/>
            <person name="Gaasterland T."/>
            <person name="Napoli C."/>
            <person name="Gendler K."/>
            <person name="Manuell A."/>
            <person name="Tai V."/>
            <person name="Vallon O."/>
            <person name="Piganeau G."/>
            <person name="Jancek S."/>
            <person name="Heijde M."/>
            <person name="Jabbari K."/>
            <person name="Bowler C."/>
            <person name="Lohr M."/>
            <person name="Robbens S."/>
            <person name="Werner G."/>
            <person name="Dubchak I."/>
            <person name="Pazour G.J."/>
            <person name="Ren Q."/>
            <person name="Paulsen I."/>
            <person name="Delwiche C."/>
            <person name="Schmutz J."/>
            <person name="Rokhsar D."/>
            <person name="Van de Peer Y."/>
            <person name="Moreau H."/>
            <person name="Grigoriev I.V."/>
        </authorList>
    </citation>
    <scope>NUCLEOTIDE SEQUENCE [LARGE SCALE GENOMIC DNA]</scope>
    <source>
        <strain evidence="1 2">CCE9901</strain>
    </source>
</reference>
<dbReference type="OMA" id="RACKWIT"/>
<sequence>MATNVECHAEDAFIRGLTKDAVSWYLEDAYGDSLGRDGARARFVGRELGGWYLQQLIKLGAATSTAIAHPPLSRKFLLWDLDMIPLRPLTLFKGEIPVRQIGGNVIKSYEAAYETLTGDRLKYAKDGTSYVTHQMVVDASIMEEMLDAFARKADRTDELATTSDELPRWATAVLQSLNRKDLTLGFSEYATYASYVVDNHPSEVSVESRKKWARASGGKLGISFQRWINHDGLCCPGPGVLGLMKSRRFDYVGHEIGHVESCRYDSPEHEFSYGLPITVPD</sequence>
<keyword evidence="2" id="KW-1185">Reference proteome</keyword>
<gene>
    <name evidence="1" type="ORF">OSTLU_29146</name>
</gene>
<evidence type="ECO:0000313" key="1">
    <source>
        <dbReference type="EMBL" id="ABO93924.1"/>
    </source>
</evidence>
<dbReference type="eggNOG" id="ENOG502SDI7">
    <property type="taxonomic scope" value="Eukaryota"/>
</dbReference>